<dbReference type="RefSeq" id="WP_129208641.1">
    <property type="nucleotide sequence ID" value="NZ_BMGU01000004.1"/>
</dbReference>
<sequence>MSKLSDKVREVAVSMYIRPARKSGKNEFSIPVRGLSETLDGEGFPRNHIPQICSAIQAQKFLREQNLEIVRVDGPEKKQGTTVVVHYRVIRENGGSISRSIMPPSDSSIIETPKDKADRLIAKIRGVLRDEIASYGGAEGFIRWVRSEEDEDAR</sequence>
<evidence type="ECO:0000313" key="1">
    <source>
        <dbReference type="EMBL" id="RXS95444.1"/>
    </source>
</evidence>
<dbReference type="EMBL" id="SDMK01000002">
    <property type="protein sequence ID" value="RXS95444.1"/>
    <property type="molecule type" value="Genomic_DNA"/>
</dbReference>
<comment type="caution">
    <text evidence="1">The sequence shown here is derived from an EMBL/GenBank/DDBJ whole genome shotgun (WGS) entry which is preliminary data.</text>
</comment>
<name>A0A4Q1SDX4_9BACT</name>
<evidence type="ECO:0000313" key="2">
    <source>
        <dbReference type="Proteomes" id="UP000290253"/>
    </source>
</evidence>
<reference evidence="1 2" key="1">
    <citation type="journal article" date="2016" name="Int. J. Syst. Evol. Microbiol.">
        <title>Acidipila dinghuensis sp. nov., an acidobacterium isolated from forest soil.</title>
        <authorList>
            <person name="Jiang Y.W."/>
            <person name="Wang J."/>
            <person name="Chen M.H."/>
            <person name="Lv Y.Y."/>
            <person name="Qiu L.H."/>
        </authorList>
    </citation>
    <scope>NUCLEOTIDE SEQUENCE [LARGE SCALE GENOMIC DNA]</scope>
    <source>
        <strain evidence="1 2">DHOF10</strain>
    </source>
</reference>
<dbReference type="AlphaFoldDB" id="A0A4Q1SDX4"/>
<proteinExistence type="predicted"/>
<accession>A0A4Q1SDX4</accession>
<gene>
    <name evidence="1" type="ORF">ESZ00_12765</name>
</gene>
<organism evidence="1 2">
    <name type="scientific">Silvibacterium dinghuense</name>
    <dbReference type="NCBI Taxonomy" id="1560006"/>
    <lineage>
        <taxon>Bacteria</taxon>
        <taxon>Pseudomonadati</taxon>
        <taxon>Acidobacteriota</taxon>
        <taxon>Terriglobia</taxon>
        <taxon>Terriglobales</taxon>
        <taxon>Acidobacteriaceae</taxon>
        <taxon>Silvibacterium</taxon>
    </lineage>
</organism>
<keyword evidence="2" id="KW-1185">Reference proteome</keyword>
<dbReference type="OrthoDB" id="120804at2"/>
<protein>
    <submittedName>
        <fullName evidence="1">Uncharacterized protein</fullName>
    </submittedName>
</protein>
<dbReference type="Proteomes" id="UP000290253">
    <property type="component" value="Unassembled WGS sequence"/>
</dbReference>